<dbReference type="EMBL" id="KN729644">
    <property type="protein sequence ID" value="KIH62026.1"/>
    <property type="molecule type" value="Genomic_DNA"/>
</dbReference>
<organism evidence="2 3">
    <name type="scientific">Ancylostoma duodenale</name>
    <dbReference type="NCBI Taxonomy" id="51022"/>
    <lineage>
        <taxon>Eukaryota</taxon>
        <taxon>Metazoa</taxon>
        <taxon>Ecdysozoa</taxon>
        <taxon>Nematoda</taxon>
        <taxon>Chromadorea</taxon>
        <taxon>Rhabditida</taxon>
        <taxon>Rhabditina</taxon>
        <taxon>Rhabditomorpha</taxon>
        <taxon>Strongyloidea</taxon>
        <taxon>Ancylostomatidae</taxon>
        <taxon>Ancylostomatinae</taxon>
        <taxon>Ancylostoma</taxon>
    </lineage>
</organism>
<feature type="region of interest" description="Disordered" evidence="1">
    <location>
        <begin position="17"/>
        <end position="118"/>
    </location>
</feature>
<proteinExistence type="predicted"/>
<reference evidence="2 3" key="1">
    <citation type="submission" date="2013-12" db="EMBL/GenBank/DDBJ databases">
        <title>Draft genome of the parsitic nematode Ancylostoma duodenale.</title>
        <authorList>
            <person name="Mitreva M."/>
        </authorList>
    </citation>
    <scope>NUCLEOTIDE SEQUENCE [LARGE SCALE GENOMIC DNA]</scope>
    <source>
        <strain evidence="2 3">Zhejiang</strain>
    </source>
</reference>
<sequence>MFTRFKASFDEYVSKLPVAGQPPAQGALPGTGLPPLAQPQNIPPSPLLGTPPAMPSPKNPPQGEMPRPIPPPASTPPQCYAAHYGDPGQPPGAGKPLRDELQNPPKFGTAEAAAPAAEKQRFVQPLLAHSPGVGSVYIGAYR</sequence>
<evidence type="ECO:0000313" key="2">
    <source>
        <dbReference type="EMBL" id="KIH62026.1"/>
    </source>
</evidence>
<accession>A0A0C2GXZ1</accession>
<gene>
    <name evidence="2" type="ORF">ANCDUO_07695</name>
</gene>
<dbReference type="AlphaFoldDB" id="A0A0C2GXZ1"/>
<protein>
    <submittedName>
        <fullName evidence="2">Uncharacterized protein</fullName>
    </submittedName>
</protein>
<evidence type="ECO:0000313" key="3">
    <source>
        <dbReference type="Proteomes" id="UP000054047"/>
    </source>
</evidence>
<dbReference type="Proteomes" id="UP000054047">
    <property type="component" value="Unassembled WGS sequence"/>
</dbReference>
<keyword evidence="3" id="KW-1185">Reference proteome</keyword>
<evidence type="ECO:0000256" key="1">
    <source>
        <dbReference type="SAM" id="MobiDB-lite"/>
    </source>
</evidence>
<name>A0A0C2GXZ1_9BILA</name>